<reference evidence="7" key="1">
    <citation type="submission" date="2016-10" db="EMBL/GenBank/DDBJ databases">
        <authorList>
            <person name="Varghese N."/>
            <person name="Submissions S."/>
        </authorList>
    </citation>
    <scope>NUCLEOTIDE SEQUENCE [LARGE SCALE GENOMIC DNA]</scope>
    <source>
        <strain evidence="7">DSM 23925</strain>
    </source>
</reference>
<dbReference type="CDD" id="cd01104">
    <property type="entry name" value="HTH_MlrA-CarA"/>
    <property type="match status" value="1"/>
</dbReference>
<dbReference type="SMART" id="SM00422">
    <property type="entry name" value="HTH_MERR"/>
    <property type="match status" value="1"/>
</dbReference>
<dbReference type="PANTHER" id="PTHR30204">
    <property type="entry name" value="REDOX-CYCLING DRUG-SENSING TRANSCRIPTIONAL ACTIVATOR SOXR"/>
    <property type="match status" value="1"/>
</dbReference>
<keyword evidence="1" id="KW-0678">Repressor</keyword>
<dbReference type="GO" id="GO:0003700">
    <property type="term" value="F:DNA-binding transcription factor activity"/>
    <property type="evidence" value="ECO:0007669"/>
    <property type="project" value="InterPro"/>
</dbReference>
<dbReference type="Gene3D" id="1.10.1660.10">
    <property type="match status" value="1"/>
</dbReference>
<keyword evidence="4" id="KW-0804">Transcription</keyword>
<dbReference type="OrthoDB" id="9800334at2"/>
<keyword evidence="7" id="KW-1185">Reference proteome</keyword>
<dbReference type="EMBL" id="FOVN01000005">
    <property type="protein sequence ID" value="SFN85418.1"/>
    <property type="molecule type" value="Genomic_DNA"/>
</dbReference>
<keyword evidence="3" id="KW-0238">DNA-binding</keyword>
<dbReference type="RefSeq" id="WP_092208730.1">
    <property type="nucleotide sequence ID" value="NZ_CAXAYH010000112.1"/>
</dbReference>
<protein>
    <submittedName>
        <fullName evidence="6">B12 binding domain-containing protein</fullName>
    </submittedName>
</protein>
<dbReference type="PROSITE" id="PS50937">
    <property type="entry name" value="HTH_MERR_2"/>
    <property type="match status" value="1"/>
</dbReference>
<dbReference type="Pfam" id="PF02607">
    <property type="entry name" value="B12-binding_2"/>
    <property type="match status" value="1"/>
</dbReference>
<dbReference type="Gene3D" id="1.10.1240.10">
    <property type="entry name" value="Methionine synthase domain"/>
    <property type="match status" value="1"/>
</dbReference>
<sequence>MNNIKNNFSIKDLENLSGVKAHTIRIWEKRYNLLEPNRTETNIRFYSLESLQKLLNITFLYNNGFKISKIAKINEVDIADTVRSLSAKTYADDHATNMFKLAMLNFDKALFLKTYDSLKTHKSFSEIFLEVFIPLMSEIGLLWQTNTITPAQEHFISELIKQKLLINIENHQYESPKNNDKTFVLFLPNNEIHDLGLHFINYKLTKSEYHTIYLGPSVPIVSLKDILKHYKNVTFISYFTVKPEAENIETYLIEFEKELLLNNNELWIFGRMLDTLDTSKLSKSIKPFSSVADLEKYL</sequence>
<dbReference type="Proteomes" id="UP000198705">
    <property type="component" value="Unassembled WGS sequence"/>
</dbReference>
<evidence type="ECO:0000313" key="6">
    <source>
        <dbReference type="EMBL" id="SFN85418.1"/>
    </source>
</evidence>
<name>A0A1I5CEK5_9FLAO</name>
<dbReference type="InterPro" id="IPR000551">
    <property type="entry name" value="MerR-type_HTH_dom"/>
</dbReference>
<dbReference type="GO" id="GO:0003677">
    <property type="term" value="F:DNA binding"/>
    <property type="evidence" value="ECO:0007669"/>
    <property type="project" value="UniProtKB-KW"/>
</dbReference>
<dbReference type="InterPro" id="IPR009061">
    <property type="entry name" value="DNA-bd_dom_put_sf"/>
</dbReference>
<dbReference type="SUPFAM" id="SSF46955">
    <property type="entry name" value="Putative DNA-binding domain"/>
    <property type="match status" value="1"/>
</dbReference>
<keyword evidence="2" id="KW-0805">Transcription regulation</keyword>
<evidence type="ECO:0000313" key="7">
    <source>
        <dbReference type="Proteomes" id="UP000198705"/>
    </source>
</evidence>
<dbReference type="InterPro" id="IPR036594">
    <property type="entry name" value="Meth_synthase_dom"/>
</dbReference>
<dbReference type="InterPro" id="IPR047057">
    <property type="entry name" value="MerR_fam"/>
</dbReference>
<organism evidence="6 7">
    <name type="scientific">Bizionia echini</name>
    <dbReference type="NCBI Taxonomy" id="649333"/>
    <lineage>
        <taxon>Bacteria</taxon>
        <taxon>Pseudomonadati</taxon>
        <taxon>Bacteroidota</taxon>
        <taxon>Flavobacteriia</taxon>
        <taxon>Flavobacteriales</taxon>
        <taxon>Flavobacteriaceae</taxon>
        <taxon>Bizionia</taxon>
    </lineage>
</organism>
<dbReference type="AlphaFoldDB" id="A0A1I5CEK5"/>
<dbReference type="InterPro" id="IPR003759">
    <property type="entry name" value="Cbl-bd_cap"/>
</dbReference>
<dbReference type="Pfam" id="PF13411">
    <property type="entry name" value="MerR_1"/>
    <property type="match status" value="1"/>
</dbReference>
<evidence type="ECO:0000256" key="4">
    <source>
        <dbReference type="ARBA" id="ARBA00023163"/>
    </source>
</evidence>
<feature type="domain" description="HTH merR-type" evidence="5">
    <location>
        <begin position="7"/>
        <end position="76"/>
    </location>
</feature>
<evidence type="ECO:0000259" key="5">
    <source>
        <dbReference type="PROSITE" id="PS50937"/>
    </source>
</evidence>
<dbReference type="STRING" id="649333.SAMN04487989_10530"/>
<proteinExistence type="predicted"/>
<evidence type="ECO:0000256" key="2">
    <source>
        <dbReference type="ARBA" id="ARBA00023015"/>
    </source>
</evidence>
<gene>
    <name evidence="6" type="ORF">SAMN04487989_10530</name>
</gene>
<dbReference type="PANTHER" id="PTHR30204:SF69">
    <property type="entry name" value="MERR-FAMILY TRANSCRIPTIONAL REGULATOR"/>
    <property type="match status" value="1"/>
</dbReference>
<evidence type="ECO:0000256" key="1">
    <source>
        <dbReference type="ARBA" id="ARBA00022491"/>
    </source>
</evidence>
<dbReference type="Gene3D" id="3.40.50.280">
    <property type="entry name" value="Cobalamin-binding domain"/>
    <property type="match status" value="1"/>
</dbReference>
<evidence type="ECO:0000256" key="3">
    <source>
        <dbReference type="ARBA" id="ARBA00023125"/>
    </source>
</evidence>
<accession>A0A1I5CEK5</accession>